<name>A0A9W5B2D1_9HYPH</name>
<reference evidence="1 2" key="1">
    <citation type="submission" date="2016-01" db="EMBL/GenBank/DDBJ databases">
        <authorList>
            <person name="Regsiter A."/>
            <person name="william w."/>
        </authorList>
    </citation>
    <scope>NUCLEOTIDE SEQUENCE [LARGE SCALE GENOMIC DNA]</scope>
    <source>
        <strain evidence="1 2">CFBP 5494</strain>
    </source>
</reference>
<dbReference type="EMBL" id="FBVY01000018">
    <property type="protein sequence ID" value="CUW93668.1"/>
    <property type="molecule type" value="Genomic_DNA"/>
</dbReference>
<dbReference type="RefSeq" id="WP_080822467.1">
    <property type="nucleotide sequence ID" value="NZ_LT009718.1"/>
</dbReference>
<protein>
    <submittedName>
        <fullName evidence="1">Uncharacterized protein</fullName>
    </submittedName>
</protein>
<dbReference type="AlphaFoldDB" id="A0A9W5B2D1"/>
<dbReference type="Proteomes" id="UP000191933">
    <property type="component" value="Unassembled WGS sequence"/>
</dbReference>
<evidence type="ECO:0000313" key="2">
    <source>
        <dbReference type="Proteomes" id="UP000191933"/>
    </source>
</evidence>
<comment type="caution">
    <text evidence="1">The sequence shown here is derived from an EMBL/GenBank/DDBJ whole genome shotgun (WGS) entry which is preliminary data.</text>
</comment>
<proteinExistence type="predicted"/>
<evidence type="ECO:0000313" key="1">
    <source>
        <dbReference type="EMBL" id="CUW93668.1"/>
    </source>
</evidence>
<organism evidence="1 2">
    <name type="scientific">Agrobacterium genomosp. 2 str. CFBP 5494</name>
    <dbReference type="NCBI Taxonomy" id="1183436"/>
    <lineage>
        <taxon>Bacteria</taxon>
        <taxon>Pseudomonadati</taxon>
        <taxon>Pseudomonadota</taxon>
        <taxon>Alphaproteobacteria</taxon>
        <taxon>Hyphomicrobiales</taxon>
        <taxon>Rhizobiaceae</taxon>
        <taxon>Rhizobium/Agrobacterium group</taxon>
        <taxon>Agrobacterium</taxon>
        <taxon>Agrobacterium tumefaciens complex</taxon>
    </lineage>
</organism>
<keyword evidence="2" id="KW-1185">Reference proteome</keyword>
<sequence>MGKFDPPPRGDDPRYPKAREALLVLGAVAAEDADHAKNRNGRGFSKADSTKGHALAALSLVVVVRNPSTYAEVLSMAARYRRQASRIAQGAFL</sequence>
<gene>
    <name evidence="1" type="ORF">AGR2A_Cc70077</name>
</gene>
<accession>A0A9W5B2D1</accession>